<reference evidence="1 2" key="1">
    <citation type="submission" date="2013-10" db="EMBL/GenBank/DDBJ databases">
        <title>The Genome Sequence of Acinetobacter lwoffii NIPH 512.</title>
        <authorList>
            <consortium name="The Broad Institute Genomics Platform"/>
            <consortium name="The Broad Institute Genome Sequencing Center for Infectious Disease"/>
            <person name="Cerqueira G."/>
            <person name="Feldgarden M."/>
            <person name="Courvalin P."/>
            <person name="Grillot-Courvalin C."/>
            <person name="Clermont D."/>
            <person name="Rocha E."/>
            <person name="Yoon E.-J."/>
            <person name="Nemec A."/>
            <person name="Young S.K."/>
            <person name="Zeng Q."/>
            <person name="Gargeya S."/>
            <person name="Fitzgerald M."/>
            <person name="Abouelleil A."/>
            <person name="Alvarado L."/>
            <person name="Berlin A.M."/>
            <person name="Chapman S.B."/>
            <person name="Gainer-Dewar J."/>
            <person name="Goldberg J."/>
            <person name="Gnerre S."/>
            <person name="Griggs A."/>
            <person name="Gujja S."/>
            <person name="Hansen M."/>
            <person name="Howarth C."/>
            <person name="Imamovic A."/>
            <person name="Ireland A."/>
            <person name="Larimer J."/>
            <person name="McCowan C."/>
            <person name="Murphy C."/>
            <person name="Pearson M."/>
            <person name="Poon T.W."/>
            <person name="Priest M."/>
            <person name="Roberts A."/>
            <person name="Saif S."/>
            <person name="Shea T."/>
            <person name="Sykes S."/>
            <person name="Wortman J."/>
            <person name="Nusbaum C."/>
            <person name="Birren B."/>
        </authorList>
    </citation>
    <scope>NUCLEOTIDE SEQUENCE [LARGE SCALE GENOMIC DNA]</scope>
    <source>
        <strain evidence="1 2">NIPH 512</strain>
    </source>
</reference>
<evidence type="ECO:0000313" key="2">
    <source>
        <dbReference type="Proteomes" id="UP000018465"/>
    </source>
</evidence>
<name>A0ABP2ZFZ5_ACILW</name>
<organism evidence="1 2">
    <name type="scientific">Acinetobacter lwoffii NCTC 5866 = CIP 64.10 = NIPH 512</name>
    <dbReference type="NCBI Taxonomy" id="981327"/>
    <lineage>
        <taxon>Bacteria</taxon>
        <taxon>Pseudomonadati</taxon>
        <taxon>Pseudomonadota</taxon>
        <taxon>Gammaproteobacteria</taxon>
        <taxon>Moraxellales</taxon>
        <taxon>Moraxellaceae</taxon>
        <taxon>Acinetobacter</taxon>
    </lineage>
</organism>
<dbReference type="EMBL" id="AYHO01000002">
    <property type="protein sequence ID" value="ESJ96391.1"/>
    <property type="molecule type" value="Genomic_DNA"/>
</dbReference>
<dbReference type="RefSeq" id="WP_004645312.1">
    <property type="nucleotide sequence ID" value="NZ_KI530561.1"/>
</dbReference>
<accession>A0ABP2ZFZ5</accession>
<dbReference type="Proteomes" id="UP000018465">
    <property type="component" value="Unassembled WGS sequence"/>
</dbReference>
<comment type="caution">
    <text evidence="1">The sequence shown here is derived from an EMBL/GenBank/DDBJ whole genome shotgun (WGS) entry which is preliminary data.</text>
</comment>
<sequence>MAFGIGTSTNTAKWFDYKKDGDKQQRIKIKSANNELYLAKNEEAGVLYRAQPDDENKKPFHFFQYKAEAFLIEDWQGFDILHIGENGEQELKQDVAFSPEIAGEIFLNGGTQGVELMIFVSKKAMEISKEFEVNRQLILGKLQNSTDTSTSLLDSVTTK</sequence>
<keyword evidence="2" id="KW-1185">Reference proteome</keyword>
<proteinExistence type="predicted"/>
<evidence type="ECO:0000313" key="1">
    <source>
        <dbReference type="EMBL" id="ESJ96391.1"/>
    </source>
</evidence>
<gene>
    <name evidence="1" type="ORF">P800_01215</name>
</gene>
<protein>
    <submittedName>
        <fullName evidence="1">Uncharacterized protein</fullName>
    </submittedName>
</protein>